<name>A0A8S1T493_PAROT</name>
<gene>
    <name evidence="1" type="ORF">POCTA_138.1.T0190047</name>
</gene>
<dbReference type="EMBL" id="CAJJDP010000019">
    <property type="protein sequence ID" value="CAD8146678.1"/>
    <property type="molecule type" value="Genomic_DNA"/>
</dbReference>
<proteinExistence type="predicted"/>
<accession>A0A8S1T493</accession>
<evidence type="ECO:0000313" key="1">
    <source>
        <dbReference type="EMBL" id="CAD8146678.1"/>
    </source>
</evidence>
<reference evidence="1" key="1">
    <citation type="submission" date="2021-01" db="EMBL/GenBank/DDBJ databases">
        <authorList>
            <consortium name="Genoscope - CEA"/>
            <person name="William W."/>
        </authorList>
    </citation>
    <scope>NUCLEOTIDE SEQUENCE</scope>
</reference>
<dbReference type="OrthoDB" id="295796at2759"/>
<evidence type="ECO:0000313" key="2">
    <source>
        <dbReference type="Proteomes" id="UP000683925"/>
    </source>
</evidence>
<dbReference type="AlphaFoldDB" id="A0A8S1T493"/>
<keyword evidence="2" id="KW-1185">Reference proteome</keyword>
<sequence length="95" mass="11309">MNSDYERVKFIFPSLDKYIIMDFNRKITLEDLKFTFTNVLKIDLFSKRPQFSISKGFNLIQLNSQKNLSEQNIQNFLQKDKNHIEITVKFLEEGA</sequence>
<organism evidence="1 2">
    <name type="scientific">Paramecium octaurelia</name>
    <dbReference type="NCBI Taxonomy" id="43137"/>
    <lineage>
        <taxon>Eukaryota</taxon>
        <taxon>Sar</taxon>
        <taxon>Alveolata</taxon>
        <taxon>Ciliophora</taxon>
        <taxon>Intramacronucleata</taxon>
        <taxon>Oligohymenophorea</taxon>
        <taxon>Peniculida</taxon>
        <taxon>Parameciidae</taxon>
        <taxon>Paramecium</taxon>
    </lineage>
</organism>
<dbReference type="Proteomes" id="UP000683925">
    <property type="component" value="Unassembled WGS sequence"/>
</dbReference>
<protein>
    <submittedName>
        <fullName evidence="1">Uncharacterized protein</fullName>
    </submittedName>
</protein>
<dbReference type="OMA" id="HIEITVK"/>
<comment type="caution">
    <text evidence="1">The sequence shown here is derived from an EMBL/GenBank/DDBJ whole genome shotgun (WGS) entry which is preliminary data.</text>
</comment>